<keyword evidence="5" id="KW-0808">Transferase</keyword>
<evidence type="ECO:0000256" key="1">
    <source>
        <dbReference type="ARBA" id="ARBA00000085"/>
    </source>
</evidence>
<evidence type="ECO:0000256" key="11">
    <source>
        <dbReference type="SAM" id="Phobius"/>
    </source>
</evidence>
<dbReference type="OrthoDB" id="3502710at2"/>
<dbReference type="EMBL" id="PSZC01000033">
    <property type="protein sequence ID" value="PPJ33934.1"/>
    <property type="molecule type" value="Genomic_DNA"/>
</dbReference>
<evidence type="ECO:0000256" key="4">
    <source>
        <dbReference type="ARBA" id="ARBA00022553"/>
    </source>
</evidence>
<evidence type="ECO:0000256" key="6">
    <source>
        <dbReference type="ARBA" id="ARBA00022692"/>
    </source>
</evidence>
<keyword evidence="7 13" id="KW-0418">Kinase</keyword>
<dbReference type="InterPro" id="IPR003594">
    <property type="entry name" value="HATPase_dom"/>
</dbReference>
<keyword evidence="11" id="KW-0472">Membrane</keyword>
<dbReference type="Proteomes" id="UP000239874">
    <property type="component" value="Unassembled WGS sequence"/>
</dbReference>
<evidence type="ECO:0000256" key="3">
    <source>
        <dbReference type="ARBA" id="ARBA00012438"/>
    </source>
</evidence>
<dbReference type="PANTHER" id="PTHR45436">
    <property type="entry name" value="SENSOR HISTIDINE KINASE YKOH"/>
    <property type="match status" value="1"/>
</dbReference>
<evidence type="ECO:0000313" key="13">
    <source>
        <dbReference type="EMBL" id="PPJ33934.1"/>
    </source>
</evidence>
<evidence type="ECO:0000256" key="10">
    <source>
        <dbReference type="SAM" id="MobiDB-lite"/>
    </source>
</evidence>
<evidence type="ECO:0000313" key="14">
    <source>
        <dbReference type="Proteomes" id="UP000239874"/>
    </source>
</evidence>
<dbReference type="SMART" id="SM00387">
    <property type="entry name" value="HATPase_c"/>
    <property type="match status" value="1"/>
</dbReference>
<dbReference type="PANTHER" id="PTHR45436:SF5">
    <property type="entry name" value="SENSOR HISTIDINE KINASE TRCS"/>
    <property type="match status" value="1"/>
</dbReference>
<dbReference type="GO" id="GO:0004673">
    <property type="term" value="F:protein histidine kinase activity"/>
    <property type="evidence" value="ECO:0007669"/>
    <property type="project" value="UniProtKB-EC"/>
</dbReference>
<sequence length="810" mass="87028">MFKVKLGVRGRILSIALVPSLVLLSVGIWSATSQWSEGRHAKSWAAELDRGSAPGMDFAVQLQEERRLTLLRIGGNELHEEDLTTQRTRVDHAMQNLLAAGQRLTAIDPRRMSATLEAGHTLSAQLPSIRQRADSGSLPAEEAYEFFNRLIGVAVAGMDLLPVASPTAATASQESTATDLFHAAEAMSRGNALAVAAISGREQTVDQLRDFSGQVGYYRNEVANLEPRLDSTEQASLHALVSGDPWRRLSSVEDAIMARGLVSSSVGSTTTGKSAGVNEMASLPLSVADWQDAATAVSTALVNLWQAQHRQAVHAAAAHGEATARNSLISGIVTLLLSVGAFLIAAQLATLLIRRLRRLRQETLALADEQLPRLTERLQNKQPVDLETDIIRLDFGTDEIGQVADAFNRAQLAAVTAAVSEAKTQAGVNALFLNIAYRSQVMIHRQLEVLDQAEREQEDPAQLDLLFKLDHLATRERRNAENLIILGGGQPGRQWRNPVPLLDVVRSAIAETENYTRVQVARLPEVSISGTAVADVIHLLAELVDNATSFSPPESKVEVTGNIVGKGIVVEVSDQGLGMTAAEIERVNETLSNPPDFSVTNVTDDSRLGLFVVALLAVRHNISVRLAESHYGGIRAIVVIPSELIAAPMAADSWLPSTANDVAARSAQTLSAGAPELTAGVPPVVGRRDPADYAVPEAPAPTEIPSSSTSFWNPPPIHLPPPPAQSDPNGFGHRGGPPAGSKPQLPRRRRQENLAPQLAEPSDRQGSQPTVRRTRSPEQARSLMSAIENGTRQGRQLPPDIDPYTPGDHL</sequence>
<dbReference type="InterPro" id="IPR036890">
    <property type="entry name" value="HATPase_C_sf"/>
</dbReference>
<dbReference type="SUPFAM" id="SSF55874">
    <property type="entry name" value="ATPase domain of HSP90 chaperone/DNA topoisomerase II/histidine kinase"/>
    <property type="match status" value="1"/>
</dbReference>
<dbReference type="Pfam" id="PF02518">
    <property type="entry name" value="HATPase_c"/>
    <property type="match status" value="1"/>
</dbReference>
<proteinExistence type="predicted"/>
<comment type="caution">
    <text evidence="13">The sequence shown here is derived from an EMBL/GenBank/DDBJ whole genome shotgun (WGS) entry which is preliminary data.</text>
</comment>
<dbReference type="Gene3D" id="6.10.340.10">
    <property type="match status" value="1"/>
</dbReference>
<feature type="compositionally biased region" description="Pro residues" evidence="10">
    <location>
        <begin position="713"/>
        <end position="725"/>
    </location>
</feature>
<evidence type="ECO:0000256" key="8">
    <source>
        <dbReference type="ARBA" id="ARBA00022989"/>
    </source>
</evidence>
<accession>A0A2S6AGP8</accession>
<dbReference type="InterPro" id="IPR050428">
    <property type="entry name" value="TCS_sensor_his_kinase"/>
</dbReference>
<keyword evidence="6 11" id="KW-0812">Transmembrane</keyword>
<dbReference type="InterPro" id="IPR013587">
    <property type="entry name" value="Nitrate/nitrite_sensing"/>
</dbReference>
<name>A0A2S6AGP8_9NOCA</name>
<dbReference type="GO" id="GO:0005886">
    <property type="term" value="C:plasma membrane"/>
    <property type="evidence" value="ECO:0007669"/>
    <property type="project" value="TreeGrafter"/>
</dbReference>
<dbReference type="Pfam" id="PF08376">
    <property type="entry name" value="NIT"/>
    <property type="match status" value="1"/>
</dbReference>
<dbReference type="Gene3D" id="3.30.565.10">
    <property type="entry name" value="Histidine kinase-like ATPase, C-terminal domain"/>
    <property type="match status" value="1"/>
</dbReference>
<gene>
    <name evidence="13" type="ORF">C5E45_30880</name>
</gene>
<evidence type="ECO:0000256" key="9">
    <source>
        <dbReference type="ARBA" id="ARBA00023012"/>
    </source>
</evidence>
<comment type="subcellular location">
    <subcellularLocation>
        <location evidence="2">Membrane</location>
    </subcellularLocation>
</comment>
<keyword evidence="4" id="KW-0597">Phosphoprotein</keyword>
<organism evidence="13 14">
    <name type="scientific">Nocardia nova</name>
    <dbReference type="NCBI Taxonomy" id="37330"/>
    <lineage>
        <taxon>Bacteria</taxon>
        <taxon>Bacillati</taxon>
        <taxon>Actinomycetota</taxon>
        <taxon>Actinomycetes</taxon>
        <taxon>Mycobacteriales</taxon>
        <taxon>Nocardiaceae</taxon>
        <taxon>Nocardia</taxon>
    </lineage>
</organism>
<keyword evidence="9" id="KW-0902">Two-component regulatory system</keyword>
<protein>
    <recommendedName>
        <fullName evidence="3">histidine kinase</fullName>
        <ecNumber evidence="3">2.7.13.3</ecNumber>
    </recommendedName>
</protein>
<comment type="catalytic activity">
    <reaction evidence="1">
        <text>ATP + protein L-histidine = ADP + protein N-phospho-L-histidine.</text>
        <dbReference type="EC" id="2.7.13.3"/>
    </reaction>
</comment>
<dbReference type="RefSeq" id="WP_104378947.1">
    <property type="nucleotide sequence ID" value="NZ_PSZC01000033.1"/>
</dbReference>
<feature type="domain" description="Histidine kinase/HSP90-like ATPase" evidence="12">
    <location>
        <begin position="531"/>
        <end position="644"/>
    </location>
</feature>
<evidence type="ECO:0000256" key="5">
    <source>
        <dbReference type="ARBA" id="ARBA00022679"/>
    </source>
</evidence>
<dbReference type="GO" id="GO:0000160">
    <property type="term" value="P:phosphorelay signal transduction system"/>
    <property type="evidence" value="ECO:0007669"/>
    <property type="project" value="UniProtKB-KW"/>
</dbReference>
<keyword evidence="8 11" id="KW-1133">Transmembrane helix</keyword>
<dbReference type="EC" id="2.7.13.3" evidence="3"/>
<feature type="transmembrane region" description="Helical" evidence="11">
    <location>
        <begin position="12"/>
        <end position="31"/>
    </location>
</feature>
<feature type="transmembrane region" description="Helical" evidence="11">
    <location>
        <begin position="328"/>
        <end position="353"/>
    </location>
</feature>
<evidence type="ECO:0000256" key="2">
    <source>
        <dbReference type="ARBA" id="ARBA00004370"/>
    </source>
</evidence>
<reference evidence="13 14" key="1">
    <citation type="submission" date="2018-02" db="EMBL/GenBank/DDBJ databases">
        <title>8 Nocardia nova and 1 Nocardia cyriacigeorgica strain used for evolution to TMP-SMX.</title>
        <authorList>
            <person name="Mehta H."/>
            <person name="Weng J."/>
            <person name="Shamoo Y."/>
        </authorList>
    </citation>
    <scope>NUCLEOTIDE SEQUENCE [LARGE SCALE GENOMIC DNA]</scope>
    <source>
        <strain evidence="13 14">MDA3139</strain>
    </source>
</reference>
<dbReference type="Pfam" id="PF00672">
    <property type="entry name" value="HAMP"/>
    <property type="match status" value="1"/>
</dbReference>
<evidence type="ECO:0000256" key="7">
    <source>
        <dbReference type="ARBA" id="ARBA00022777"/>
    </source>
</evidence>
<evidence type="ECO:0000259" key="12">
    <source>
        <dbReference type="SMART" id="SM00387"/>
    </source>
</evidence>
<dbReference type="InterPro" id="IPR003660">
    <property type="entry name" value="HAMP_dom"/>
</dbReference>
<feature type="region of interest" description="Disordered" evidence="10">
    <location>
        <begin position="674"/>
        <end position="810"/>
    </location>
</feature>
<dbReference type="AlphaFoldDB" id="A0A2S6AGP8"/>